<dbReference type="InterPro" id="IPR050732">
    <property type="entry name" value="Beta-glucan_modifiers"/>
</dbReference>
<feature type="compositionally biased region" description="Low complexity" evidence="10">
    <location>
        <begin position="152"/>
        <end position="164"/>
    </location>
</feature>
<comment type="subcellular location">
    <subcellularLocation>
        <location evidence="1">Secreted</location>
        <location evidence="1">Cell wall</location>
    </subcellularLocation>
</comment>
<evidence type="ECO:0000256" key="6">
    <source>
        <dbReference type="ARBA" id="ARBA00022801"/>
    </source>
</evidence>
<keyword evidence="5 11" id="KW-0732">Signal</keyword>
<keyword evidence="9" id="KW-0961">Cell wall biogenesis/degradation</keyword>
<dbReference type="InParanoid" id="A0A1Y2LR26"/>
<dbReference type="STRING" id="105696.A0A1Y2LR26"/>
<evidence type="ECO:0000256" key="4">
    <source>
        <dbReference type="ARBA" id="ARBA00022525"/>
    </source>
</evidence>
<dbReference type="AlphaFoldDB" id="A0A1Y2LR26"/>
<dbReference type="FunCoup" id="A0A1Y2LR26">
    <property type="interactions" value="102"/>
</dbReference>
<dbReference type="PANTHER" id="PTHR16631:SF14">
    <property type="entry name" value="FAMILY 17 GLUCOSIDASE SCW10-RELATED"/>
    <property type="match status" value="1"/>
</dbReference>
<evidence type="ECO:0000256" key="8">
    <source>
        <dbReference type="ARBA" id="ARBA00023295"/>
    </source>
</evidence>
<dbReference type="SUPFAM" id="SSF51445">
    <property type="entry name" value="(Trans)glycosidases"/>
    <property type="match status" value="1"/>
</dbReference>
<feature type="signal peptide" evidence="11">
    <location>
        <begin position="1"/>
        <end position="19"/>
    </location>
</feature>
<keyword evidence="13" id="KW-1185">Reference proteome</keyword>
<evidence type="ECO:0008006" key="14">
    <source>
        <dbReference type="Google" id="ProtNLM"/>
    </source>
</evidence>
<evidence type="ECO:0000256" key="11">
    <source>
        <dbReference type="SAM" id="SignalP"/>
    </source>
</evidence>
<evidence type="ECO:0000256" key="7">
    <source>
        <dbReference type="ARBA" id="ARBA00023180"/>
    </source>
</evidence>
<evidence type="ECO:0000256" key="9">
    <source>
        <dbReference type="ARBA" id="ARBA00023316"/>
    </source>
</evidence>
<keyword evidence="4" id="KW-0964">Secreted</keyword>
<comment type="similarity">
    <text evidence="2">Belongs to the glycosyl hydrolase 17 family.</text>
</comment>
<proteinExistence type="inferred from homology"/>
<reference evidence="12 13" key="1">
    <citation type="journal article" date="2017" name="Genome Announc.">
        <title>Genome sequence of the saprophytic ascomycete Epicoccum nigrum ICMP 19927 strain isolated from New Zealand.</title>
        <authorList>
            <person name="Fokin M."/>
            <person name="Fleetwood D."/>
            <person name="Weir B.S."/>
            <person name="Villas-Boas S.G."/>
        </authorList>
    </citation>
    <scope>NUCLEOTIDE SEQUENCE [LARGE SCALE GENOMIC DNA]</scope>
    <source>
        <strain evidence="12 13">ICMP 19927</strain>
    </source>
</reference>
<dbReference type="Proteomes" id="UP000193240">
    <property type="component" value="Unassembled WGS sequence"/>
</dbReference>
<keyword evidence="8" id="KW-0326">Glycosidase</keyword>
<dbReference type="GO" id="GO:0009277">
    <property type="term" value="C:fungal-type cell wall"/>
    <property type="evidence" value="ECO:0007669"/>
    <property type="project" value="TreeGrafter"/>
</dbReference>
<keyword evidence="7" id="KW-0325">Glycoprotein</keyword>
<keyword evidence="3" id="KW-0134">Cell wall</keyword>
<evidence type="ECO:0000256" key="3">
    <source>
        <dbReference type="ARBA" id="ARBA00022512"/>
    </source>
</evidence>
<name>A0A1Y2LR26_EPING</name>
<dbReference type="OMA" id="KRTMITE"/>
<accession>A0A1Y2LR26</accession>
<dbReference type="Gene3D" id="3.20.20.80">
    <property type="entry name" value="Glycosidases"/>
    <property type="match status" value="1"/>
</dbReference>
<evidence type="ECO:0000256" key="1">
    <source>
        <dbReference type="ARBA" id="ARBA00004191"/>
    </source>
</evidence>
<dbReference type="FunFam" id="3.20.20.80:FF:000111">
    <property type="entry name" value="Soluble cell wall protein"/>
    <property type="match status" value="1"/>
</dbReference>
<dbReference type="PANTHER" id="PTHR16631">
    <property type="entry name" value="GLUCAN 1,3-BETA-GLUCOSIDASE"/>
    <property type="match status" value="1"/>
</dbReference>
<feature type="region of interest" description="Disordered" evidence="10">
    <location>
        <begin position="80"/>
        <end position="170"/>
    </location>
</feature>
<feature type="compositionally biased region" description="Low complexity" evidence="10">
    <location>
        <begin position="88"/>
        <end position="108"/>
    </location>
</feature>
<dbReference type="GO" id="GO:0005576">
    <property type="term" value="C:extracellular region"/>
    <property type="evidence" value="ECO:0007669"/>
    <property type="project" value="UniProtKB-ARBA"/>
</dbReference>
<protein>
    <recommendedName>
        <fullName evidence="14">Glycoside hydrolase family 17 protein</fullName>
    </recommendedName>
</protein>
<gene>
    <name evidence="12" type="ORF">B5807_08594</name>
</gene>
<organism evidence="12 13">
    <name type="scientific">Epicoccum nigrum</name>
    <name type="common">Soil fungus</name>
    <name type="synonym">Epicoccum purpurascens</name>
    <dbReference type="NCBI Taxonomy" id="105696"/>
    <lineage>
        <taxon>Eukaryota</taxon>
        <taxon>Fungi</taxon>
        <taxon>Dikarya</taxon>
        <taxon>Ascomycota</taxon>
        <taxon>Pezizomycotina</taxon>
        <taxon>Dothideomycetes</taxon>
        <taxon>Pleosporomycetidae</taxon>
        <taxon>Pleosporales</taxon>
        <taxon>Pleosporineae</taxon>
        <taxon>Didymellaceae</taxon>
        <taxon>Epicoccum</taxon>
    </lineage>
</organism>
<dbReference type="GO" id="GO:0071555">
    <property type="term" value="P:cell wall organization"/>
    <property type="evidence" value="ECO:0007669"/>
    <property type="project" value="UniProtKB-KW"/>
</dbReference>
<keyword evidence="6" id="KW-0378">Hydrolase</keyword>
<evidence type="ECO:0000313" key="12">
    <source>
        <dbReference type="EMBL" id="OSS46366.1"/>
    </source>
</evidence>
<dbReference type="GO" id="GO:0009986">
    <property type="term" value="C:cell surface"/>
    <property type="evidence" value="ECO:0007669"/>
    <property type="project" value="TreeGrafter"/>
</dbReference>
<evidence type="ECO:0000313" key="13">
    <source>
        <dbReference type="Proteomes" id="UP000193240"/>
    </source>
</evidence>
<feature type="compositionally biased region" description="Low complexity" evidence="10">
    <location>
        <begin position="115"/>
        <end position="128"/>
    </location>
</feature>
<dbReference type="EMBL" id="KZ107851">
    <property type="protein sequence ID" value="OSS46366.1"/>
    <property type="molecule type" value="Genomic_DNA"/>
</dbReference>
<feature type="chain" id="PRO_5012688931" description="Glycoside hydrolase family 17 protein" evidence="11">
    <location>
        <begin position="20"/>
        <end position="442"/>
    </location>
</feature>
<evidence type="ECO:0000256" key="5">
    <source>
        <dbReference type="ARBA" id="ARBA00022729"/>
    </source>
</evidence>
<sequence>MKSIVIAGALAAILGTTSGRPLNLKREYVTEVVYVTETIAAAIVYVDQDGVPYSTSAPEQPTVASSVEVVTTTAAVSTTDPIISSSEPDITTSSTTPAPADASTLPSALVPPDPESSSVEVESSSSSSPLPPPELTPTTTQVPKSYSPPSAPTSSSVAATAVSQAPPPNQNGASIFPLGVTYDPYTGSGGTASCKTDAQIADEFSKMSSAGYKVVRIYGKDCELVPLAVQNALKNGQTIMGGAYLSNGASGEDLNTVISTWKNATDKYADSSWDILSLFSVENERVDNHDMTASEVADAIRRGRDQLRSMGYNGPVGAVDTVPAIIDNPVICQAADVVMVNCHPFFDQNTDAADAGSFVKSQIDRVKTACNTDRVIVTETGWPHQGDTNGKAIPSPDNQAKALASIRSIFTGDVFFHNSFDSLWKSDSASTFNAERYWGIIQ</sequence>
<dbReference type="GO" id="GO:0042973">
    <property type="term" value="F:glucan endo-1,3-beta-D-glucosidase activity"/>
    <property type="evidence" value="ECO:0007669"/>
    <property type="project" value="TreeGrafter"/>
</dbReference>
<evidence type="ECO:0000256" key="10">
    <source>
        <dbReference type="SAM" id="MobiDB-lite"/>
    </source>
</evidence>
<dbReference type="InterPro" id="IPR017853">
    <property type="entry name" value="GH"/>
</dbReference>
<evidence type="ECO:0000256" key="2">
    <source>
        <dbReference type="ARBA" id="ARBA00008773"/>
    </source>
</evidence>